<dbReference type="GO" id="GO:0003700">
    <property type="term" value="F:DNA-binding transcription factor activity"/>
    <property type="evidence" value="ECO:0007669"/>
    <property type="project" value="TreeGrafter"/>
</dbReference>
<dbReference type="Pfam" id="PF00027">
    <property type="entry name" value="cNMP_binding"/>
    <property type="match status" value="1"/>
</dbReference>
<dbReference type="PANTHER" id="PTHR24567">
    <property type="entry name" value="CRP FAMILY TRANSCRIPTIONAL REGULATORY PROTEIN"/>
    <property type="match status" value="1"/>
</dbReference>
<dbReference type="Gene3D" id="2.60.120.10">
    <property type="entry name" value="Jelly Rolls"/>
    <property type="match status" value="1"/>
</dbReference>
<evidence type="ECO:0000256" key="3">
    <source>
        <dbReference type="ARBA" id="ARBA00023159"/>
    </source>
</evidence>
<evidence type="ECO:0000313" key="7">
    <source>
        <dbReference type="EMBL" id="QCT02434.1"/>
    </source>
</evidence>
<dbReference type="PROSITE" id="PS50042">
    <property type="entry name" value="CNMP_BINDING_3"/>
    <property type="match status" value="1"/>
</dbReference>
<dbReference type="GO" id="GO:0003677">
    <property type="term" value="F:DNA binding"/>
    <property type="evidence" value="ECO:0007669"/>
    <property type="project" value="UniProtKB-KW"/>
</dbReference>
<dbReference type="OrthoDB" id="9810708at2"/>
<dbReference type="Gene3D" id="1.10.10.10">
    <property type="entry name" value="Winged helix-like DNA-binding domain superfamily/Winged helix DNA-binding domain"/>
    <property type="match status" value="1"/>
</dbReference>
<feature type="domain" description="Cyclic nucleotide-binding" evidence="5">
    <location>
        <begin position="17"/>
        <end position="116"/>
    </location>
</feature>
<dbReference type="InterPro" id="IPR014710">
    <property type="entry name" value="RmlC-like_jellyroll"/>
</dbReference>
<feature type="domain" description="HTH crp-type" evidence="6">
    <location>
        <begin position="147"/>
        <end position="221"/>
    </location>
</feature>
<keyword evidence="3" id="KW-0010">Activator</keyword>
<dbReference type="SMART" id="SM00100">
    <property type="entry name" value="cNMP"/>
    <property type="match status" value="1"/>
</dbReference>
<dbReference type="AlphaFoldDB" id="A0A4V1G3U7"/>
<dbReference type="EMBL" id="CP040396">
    <property type="protein sequence ID" value="QCT02434.1"/>
    <property type="molecule type" value="Genomic_DNA"/>
</dbReference>
<evidence type="ECO:0000256" key="4">
    <source>
        <dbReference type="ARBA" id="ARBA00023163"/>
    </source>
</evidence>
<dbReference type="SMART" id="SM00419">
    <property type="entry name" value="HTH_CRP"/>
    <property type="match status" value="1"/>
</dbReference>
<proteinExistence type="predicted"/>
<dbReference type="PANTHER" id="PTHR24567:SF74">
    <property type="entry name" value="HTH-TYPE TRANSCRIPTIONAL REGULATOR ARCR"/>
    <property type="match status" value="1"/>
</dbReference>
<keyword evidence="2" id="KW-0238">DNA-binding</keyword>
<keyword evidence="1" id="KW-0805">Transcription regulation</keyword>
<keyword evidence="8" id="KW-1185">Reference proteome</keyword>
<dbReference type="InterPro" id="IPR036390">
    <property type="entry name" value="WH_DNA-bd_sf"/>
</dbReference>
<name>A0A4V1G3U7_9BACL</name>
<dbReference type="SUPFAM" id="SSF51206">
    <property type="entry name" value="cAMP-binding domain-like"/>
    <property type="match status" value="1"/>
</dbReference>
<evidence type="ECO:0000259" key="5">
    <source>
        <dbReference type="PROSITE" id="PS50042"/>
    </source>
</evidence>
<dbReference type="CDD" id="cd00038">
    <property type="entry name" value="CAP_ED"/>
    <property type="match status" value="1"/>
</dbReference>
<dbReference type="InterPro" id="IPR050397">
    <property type="entry name" value="Env_Response_Regulators"/>
</dbReference>
<dbReference type="InterPro" id="IPR000595">
    <property type="entry name" value="cNMP-bd_dom"/>
</dbReference>
<organism evidence="7 8">
    <name type="scientific">Paenibacillus algicola</name>
    <dbReference type="NCBI Taxonomy" id="2565926"/>
    <lineage>
        <taxon>Bacteria</taxon>
        <taxon>Bacillati</taxon>
        <taxon>Bacillota</taxon>
        <taxon>Bacilli</taxon>
        <taxon>Bacillales</taxon>
        <taxon>Paenibacillaceae</taxon>
        <taxon>Paenibacillus</taxon>
    </lineage>
</organism>
<gene>
    <name evidence="7" type="ORF">E6C60_1719</name>
</gene>
<dbReference type="Proteomes" id="UP000300879">
    <property type="component" value="Chromosome"/>
</dbReference>
<evidence type="ECO:0000256" key="1">
    <source>
        <dbReference type="ARBA" id="ARBA00023015"/>
    </source>
</evidence>
<dbReference type="Pfam" id="PF13545">
    <property type="entry name" value="HTH_Crp_2"/>
    <property type="match status" value="1"/>
</dbReference>
<dbReference type="SUPFAM" id="SSF46785">
    <property type="entry name" value="Winged helix' DNA-binding domain"/>
    <property type="match status" value="1"/>
</dbReference>
<dbReference type="KEGG" id="palo:E6C60_1719"/>
<reference evidence="7 8" key="1">
    <citation type="submission" date="2019-05" db="EMBL/GenBank/DDBJ databases">
        <authorList>
            <person name="Chen C."/>
        </authorList>
    </citation>
    <scope>NUCLEOTIDE SEQUENCE [LARGE SCALE GENOMIC DNA]</scope>
    <source>
        <strain evidence="7 8">HB172198</strain>
    </source>
</reference>
<dbReference type="PROSITE" id="PS51063">
    <property type="entry name" value="HTH_CRP_2"/>
    <property type="match status" value="1"/>
</dbReference>
<evidence type="ECO:0000259" key="6">
    <source>
        <dbReference type="PROSITE" id="PS51063"/>
    </source>
</evidence>
<sequence length="239" mass="27061">MTQMRLKHADHGNTHCLTEVNKSRLEAAMNLRSFPAGAALFWEGDRAEQLFYVMQGRIKLTKSTDEGKELVLYMYQAGDLLGHADLTAHSRHSFSAETLENSIIGVIDISSVETLITQHGDFALQFMTWMGAEHRITQTKLRDLMLYGKTGALSSTLIRLANTCGEVQDNGWITISRTMTHSDLASLIGATRESVNRMLRDWKRQDILDMNHGHLVIKELSRLQQICHCEQCPMDICRL</sequence>
<accession>A0A4V1G3U7</accession>
<dbReference type="RefSeq" id="WP_138225457.1">
    <property type="nucleotide sequence ID" value="NZ_CP040396.1"/>
</dbReference>
<protein>
    <submittedName>
        <fullName evidence="7">Crp/Fnr family transcriptional regulator</fullName>
    </submittedName>
</protein>
<dbReference type="InterPro" id="IPR012318">
    <property type="entry name" value="HTH_CRP"/>
</dbReference>
<dbReference type="InterPro" id="IPR018490">
    <property type="entry name" value="cNMP-bd_dom_sf"/>
</dbReference>
<evidence type="ECO:0000313" key="8">
    <source>
        <dbReference type="Proteomes" id="UP000300879"/>
    </source>
</evidence>
<dbReference type="InterPro" id="IPR036388">
    <property type="entry name" value="WH-like_DNA-bd_sf"/>
</dbReference>
<evidence type="ECO:0000256" key="2">
    <source>
        <dbReference type="ARBA" id="ARBA00023125"/>
    </source>
</evidence>
<keyword evidence="4" id="KW-0804">Transcription</keyword>
<dbReference type="GO" id="GO:0005829">
    <property type="term" value="C:cytosol"/>
    <property type="evidence" value="ECO:0007669"/>
    <property type="project" value="TreeGrafter"/>
</dbReference>